<keyword evidence="14" id="KW-1185">Reference proteome</keyword>
<keyword evidence="2" id="KW-1003">Cell membrane</keyword>
<dbReference type="GO" id="GO:0046872">
    <property type="term" value="F:metal ion binding"/>
    <property type="evidence" value="ECO:0007669"/>
    <property type="project" value="UniProtKB-KW"/>
</dbReference>
<dbReference type="RefSeq" id="WP_187965181.1">
    <property type="nucleotide sequence ID" value="NZ_JACVDC010000019.1"/>
</dbReference>
<feature type="transmembrane region" description="Helical" evidence="12">
    <location>
        <begin position="120"/>
        <end position="140"/>
    </location>
</feature>
<feature type="transmembrane region" description="Helical" evidence="12">
    <location>
        <begin position="177"/>
        <end position="195"/>
    </location>
</feature>
<dbReference type="GO" id="GO:0016020">
    <property type="term" value="C:membrane"/>
    <property type="evidence" value="ECO:0007669"/>
    <property type="project" value="UniProtKB-SubCell"/>
</dbReference>
<evidence type="ECO:0000313" key="14">
    <source>
        <dbReference type="Proteomes" id="UP000653730"/>
    </source>
</evidence>
<reference evidence="13 14" key="1">
    <citation type="submission" date="2020-09" db="EMBL/GenBank/DDBJ databases">
        <title>Sinomicrobium weinanense sp. nov., a halophilic bacteria isolated from saline-alkali soil.</title>
        <authorList>
            <person name="Wu P."/>
            <person name="Ren H."/>
            <person name="Mei Y."/>
            <person name="Liang Y."/>
            <person name="Chen Z."/>
        </authorList>
    </citation>
    <scope>NUCLEOTIDE SEQUENCE [LARGE SCALE GENOMIC DNA]</scope>
    <source>
        <strain evidence="13 14">FJxs</strain>
    </source>
</reference>
<name>A0A926JRC8_9FLAO</name>
<keyword evidence="8" id="KW-0350">Heme biosynthesis</keyword>
<comment type="pathway">
    <text evidence="11">Porphyrin-containing compound metabolism.</text>
</comment>
<comment type="caution">
    <text evidence="13">The sequence shown here is derived from an EMBL/GenBank/DDBJ whole genome shotgun (WGS) entry which is preliminary data.</text>
</comment>
<dbReference type="EMBL" id="JACVDC010000019">
    <property type="protein sequence ID" value="MBC9796033.1"/>
    <property type="molecule type" value="Genomic_DNA"/>
</dbReference>
<evidence type="ECO:0000256" key="11">
    <source>
        <dbReference type="ARBA" id="ARBA00023444"/>
    </source>
</evidence>
<sequence>MRSWLKNNFRTITKITLVLIYMVIVAGALVRMTGSGMGCPDWPKCFGYYIPPTEESQLLWQPGRSFKKGHIIIREEALLVAKENFTTTDKFIPDHWEPYTRHDYAVFNPSHTWTEYINRLFGALAGFATLFMAMASFTFWKKNKTVTLLSWLAVFGMGFQAWLGATVVYSLLAPVKITIHMVMALAIVALVLYILHITRNREKSYKVNTLFTNLVWLALILTVIQVVLGTQVRQFVDDQAKLLGDTARAIWLHNPDLTFYIHRSFSILVLVVNVFLYILNRKRQLHYSRLNWVMILIGIEILSGIVMAYFDFPLASQPVHLVIASVLFGVQFYLLLDTRHAAKSL</sequence>
<dbReference type="Proteomes" id="UP000653730">
    <property type="component" value="Unassembled WGS sequence"/>
</dbReference>
<dbReference type="PANTHER" id="PTHR35457">
    <property type="entry name" value="HEME A SYNTHASE"/>
    <property type="match status" value="1"/>
</dbReference>
<keyword evidence="7" id="KW-0408">Iron</keyword>
<accession>A0A926JRC8</accession>
<dbReference type="InterPro" id="IPR003780">
    <property type="entry name" value="COX15/CtaA_fam"/>
</dbReference>
<keyword evidence="9 12" id="KW-0472">Membrane</keyword>
<dbReference type="GO" id="GO:0006784">
    <property type="term" value="P:heme A biosynthetic process"/>
    <property type="evidence" value="ECO:0007669"/>
    <property type="project" value="InterPro"/>
</dbReference>
<evidence type="ECO:0000256" key="8">
    <source>
        <dbReference type="ARBA" id="ARBA00023133"/>
    </source>
</evidence>
<evidence type="ECO:0000256" key="2">
    <source>
        <dbReference type="ARBA" id="ARBA00022475"/>
    </source>
</evidence>
<evidence type="ECO:0000313" key="13">
    <source>
        <dbReference type="EMBL" id="MBC9796033.1"/>
    </source>
</evidence>
<dbReference type="InterPro" id="IPR050450">
    <property type="entry name" value="COX15/CtaA_HemeA_synthase"/>
</dbReference>
<proteinExistence type="predicted"/>
<evidence type="ECO:0000256" key="7">
    <source>
        <dbReference type="ARBA" id="ARBA00023004"/>
    </source>
</evidence>
<evidence type="ECO:0000256" key="5">
    <source>
        <dbReference type="ARBA" id="ARBA00022989"/>
    </source>
</evidence>
<feature type="transmembrane region" description="Helical" evidence="12">
    <location>
        <begin position="260"/>
        <end position="279"/>
    </location>
</feature>
<keyword evidence="5 12" id="KW-1133">Transmembrane helix</keyword>
<evidence type="ECO:0000256" key="6">
    <source>
        <dbReference type="ARBA" id="ARBA00023002"/>
    </source>
</evidence>
<feature type="transmembrane region" description="Helical" evidence="12">
    <location>
        <begin position="152"/>
        <end position="171"/>
    </location>
</feature>
<dbReference type="Pfam" id="PF02628">
    <property type="entry name" value="COX15-CtaA"/>
    <property type="match status" value="2"/>
</dbReference>
<keyword evidence="6" id="KW-0560">Oxidoreductase</keyword>
<evidence type="ECO:0000256" key="9">
    <source>
        <dbReference type="ARBA" id="ARBA00023136"/>
    </source>
</evidence>
<protein>
    <submittedName>
        <fullName evidence="13">COX15/CtaA family protein</fullName>
    </submittedName>
</protein>
<comment type="subcellular location">
    <subcellularLocation>
        <location evidence="1">Membrane</location>
        <topology evidence="1">Multi-pass membrane protein</topology>
    </subcellularLocation>
</comment>
<feature type="transmembrane region" description="Helical" evidence="12">
    <location>
        <begin position="318"/>
        <end position="336"/>
    </location>
</feature>
<evidence type="ECO:0000256" key="1">
    <source>
        <dbReference type="ARBA" id="ARBA00004141"/>
    </source>
</evidence>
<keyword evidence="4" id="KW-0479">Metal-binding</keyword>
<evidence type="ECO:0000256" key="10">
    <source>
        <dbReference type="ARBA" id="ARBA00023157"/>
    </source>
</evidence>
<keyword evidence="10" id="KW-1015">Disulfide bond</keyword>
<gene>
    <name evidence="13" type="ORF">IBL28_08655</name>
</gene>
<evidence type="ECO:0000256" key="4">
    <source>
        <dbReference type="ARBA" id="ARBA00022723"/>
    </source>
</evidence>
<organism evidence="13 14">
    <name type="scientific">Sinomicrobium weinanense</name>
    <dbReference type="NCBI Taxonomy" id="2842200"/>
    <lineage>
        <taxon>Bacteria</taxon>
        <taxon>Pseudomonadati</taxon>
        <taxon>Bacteroidota</taxon>
        <taxon>Flavobacteriia</taxon>
        <taxon>Flavobacteriales</taxon>
        <taxon>Flavobacteriaceae</taxon>
        <taxon>Sinomicrobium</taxon>
    </lineage>
</organism>
<dbReference type="PANTHER" id="PTHR35457:SF1">
    <property type="entry name" value="HEME A SYNTHASE"/>
    <property type="match status" value="1"/>
</dbReference>
<feature type="transmembrane region" description="Helical" evidence="12">
    <location>
        <begin position="291"/>
        <end position="312"/>
    </location>
</feature>
<dbReference type="GO" id="GO:0016491">
    <property type="term" value="F:oxidoreductase activity"/>
    <property type="evidence" value="ECO:0007669"/>
    <property type="project" value="UniProtKB-KW"/>
</dbReference>
<dbReference type="AlphaFoldDB" id="A0A926JRC8"/>
<evidence type="ECO:0000256" key="3">
    <source>
        <dbReference type="ARBA" id="ARBA00022692"/>
    </source>
</evidence>
<feature type="transmembrane region" description="Helical" evidence="12">
    <location>
        <begin position="12"/>
        <end position="30"/>
    </location>
</feature>
<evidence type="ECO:0000256" key="12">
    <source>
        <dbReference type="SAM" id="Phobius"/>
    </source>
</evidence>
<feature type="transmembrane region" description="Helical" evidence="12">
    <location>
        <begin position="207"/>
        <end position="228"/>
    </location>
</feature>
<keyword evidence="3 12" id="KW-0812">Transmembrane</keyword>